<reference evidence="2 3" key="1">
    <citation type="submission" date="2023-01" db="EMBL/GenBank/DDBJ databases">
        <title>Analysis of 21 Apiospora genomes using comparative genomics revels a genus with tremendous synthesis potential of carbohydrate active enzymes and secondary metabolites.</title>
        <authorList>
            <person name="Sorensen T."/>
        </authorList>
    </citation>
    <scope>NUCLEOTIDE SEQUENCE [LARGE SCALE GENOMIC DNA]</scope>
    <source>
        <strain evidence="2 3">CBS 24483</strain>
    </source>
</reference>
<dbReference type="InterPro" id="IPR016181">
    <property type="entry name" value="Acyl_CoA_acyltransferase"/>
</dbReference>
<keyword evidence="3" id="KW-1185">Reference proteome</keyword>
<dbReference type="InterPro" id="IPR000182">
    <property type="entry name" value="GNAT_dom"/>
</dbReference>
<feature type="domain" description="N-acetyltransferase" evidence="1">
    <location>
        <begin position="21"/>
        <end position="175"/>
    </location>
</feature>
<accession>A0ABR1Q8A2</accession>
<dbReference type="Proteomes" id="UP001391051">
    <property type="component" value="Unassembled WGS sequence"/>
</dbReference>
<protein>
    <recommendedName>
        <fullName evidence="1">N-acetyltransferase domain-containing protein</fullName>
    </recommendedName>
</protein>
<name>A0ABR1Q8A2_9PEZI</name>
<dbReference type="EMBL" id="JAQQWE010000006">
    <property type="protein sequence ID" value="KAK7948522.1"/>
    <property type="molecule type" value="Genomic_DNA"/>
</dbReference>
<evidence type="ECO:0000313" key="2">
    <source>
        <dbReference type="EMBL" id="KAK7948522.1"/>
    </source>
</evidence>
<organism evidence="2 3">
    <name type="scientific">Apiospora aurea</name>
    <dbReference type="NCBI Taxonomy" id="335848"/>
    <lineage>
        <taxon>Eukaryota</taxon>
        <taxon>Fungi</taxon>
        <taxon>Dikarya</taxon>
        <taxon>Ascomycota</taxon>
        <taxon>Pezizomycotina</taxon>
        <taxon>Sordariomycetes</taxon>
        <taxon>Xylariomycetidae</taxon>
        <taxon>Amphisphaeriales</taxon>
        <taxon>Apiosporaceae</taxon>
        <taxon>Apiospora</taxon>
    </lineage>
</organism>
<dbReference type="RefSeq" id="XP_066698028.1">
    <property type="nucleotide sequence ID" value="XM_066845630.1"/>
</dbReference>
<sequence length="380" mass="42648">MTTSQDNRITINTPNDGPIEAVFGEASPEQRVECFKQAGCSFVWSVPEDQWIAAEEQLGQLPLLRGKGCRHWCLYKADAPNEIISSLRTIRREVLIRDEQGVRQETGYDIAMVATDAKYRGHGLASFLMRKVGEWADGPGAAPVTTLYTAVGPFYVKLGWELLPAPQVSFELPPGVSQDALQRKRGESQLLRTRLVGPGEMPDLCSRDIAQLRSQVEAYDLAPNTSLVTTLPIPEQLEWYQEMAKLQSLTWCEGREVEAVGAICEEADAWILWYQDLRNKELKIARVKPGYGDTDLTKQALVQLLSRAMEEALSWEGLLVKIVIWDPSSEVLGALEILGKELGFTPKSEMRDGVNQTSIRWAKAENRQTVFWPNEFYACN</sequence>
<evidence type="ECO:0000259" key="1">
    <source>
        <dbReference type="PROSITE" id="PS51186"/>
    </source>
</evidence>
<dbReference type="Pfam" id="PF22998">
    <property type="entry name" value="GNAT_LYC1-like"/>
    <property type="match status" value="1"/>
</dbReference>
<dbReference type="SUPFAM" id="SSF55729">
    <property type="entry name" value="Acyl-CoA N-acyltransferases (Nat)"/>
    <property type="match status" value="1"/>
</dbReference>
<dbReference type="Pfam" id="PF13527">
    <property type="entry name" value="Acetyltransf_9"/>
    <property type="match status" value="1"/>
</dbReference>
<dbReference type="InterPro" id="IPR055100">
    <property type="entry name" value="GNAT_LYC1-like"/>
</dbReference>
<dbReference type="PANTHER" id="PTHR34815:SF4">
    <property type="entry name" value="N-ACETYLTRANSFERASE DOMAIN-CONTAINING PROTEIN"/>
    <property type="match status" value="1"/>
</dbReference>
<dbReference type="InterPro" id="IPR053013">
    <property type="entry name" value="LAT"/>
</dbReference>
<gene>
    <name evidence="2" type="ORF">PG986_009408</name>
</gene>
<dbReference type="PANTHER" id="PTHR34815">
    <property type="entry name" value="LYSINE ACETYLTRANSFERASE"/>
    <property type="match status" value="1"/>
</dbReference>
<comment type="caution">
    <text evidence="2">The sequence shown here is derived from an EMBL/GenBank/DDBJ whole genome shotgun (WGS) entry which is preliminary data.</text>
</comment>
<dbReference type="CDD" id="cd04301">
    <property type="entry name" value="NAT_SF"/>
    <property type="match status" value="1"/>
</dbReference>
<evidence type="ECO:0000313" key="3">
    <source>
        <dbReference type="Proteomes" id="UP001391051"/>
    </source>
</evidence>
<proteinExistence type="predicted"/>
<dbReference type="Gene3D" id="3.40.630.30">
    <property type="match status" value="1"/>
</dbReference>
<dbReference type="PROSITE" id="PS51186">
    <property type="entry name" value="GNAT"/>
    <property type="match status" value="1"/>
</dbReference>
<dbReference type="GeneID" id="92078692"/>